<dbReference type="PANTHER" id="PTHR23242:SF9">
    <property type="entry name" value="TRANSCRIPTION FACTOR HOXA13"/>
    <property type="match status" value="1"/>
</dbReference>
<evidence type="ECO:0000313" key="2">
    <source>
        <dbReference type="EMBL" id="KAK4152094.1"/>
    </source>
</evidence>
<feature type="compositionally biased region" description="Low complexity" evidence="1">
    <location>
        <begin position="301"/>
        <end position="319"/>
    </location>
</feature>
<feature type="compositionally biased region" description="Low complexity" evidence="1">
    <location>
        <begin position="679"/>
        <end position="694"/>
    </location>
</feature>
<reference evidence="2" key="1">
    <citation type="journal article" date="2023" name="Mol. Phylogenet. Evol.">
        <title>Genome-scale phylogeny and comparative genomics of the fungal order Sordariales.</title>
        <authorList>
            <person name="Hensen N."/>
            <person name="Bonometti L."/>
            <person name="Westerberg I."/>
            <person name="Brannstrom I.O."/>
            <person name="Guillou S."/>
            <person name="Cros-Aarteil S."/>
            <person name="Calhoun S."/>
            <person name="Haridas S."/>
            <person name="Kuo A."/>
            <person name="Mondo S."/>
            <person name="Pangilinan J."/>
            <person name="Riley R."/>
            <person name="LaButti K."/>
            <person name="Andreopoulos B."/>
            <person name="Lipzen A."/>
            <person name="Chen C."/>
            <person name="Yan M."/>
            <person name="Daum C."/>
            <person name="Ng V."/>
            <person name="Clum A."/>
            <person name="Steindorff A."/>
            <person name="Ohm R.A."/>
            <person name="Martin F."/>
            <person name="Silar P."/>
            <person name="Natvig D.O."/>
            <person name="Lalanne C."/>
            <person name="Gautier V."/>
            <person name="Ament-Velasquez S.L."/>
            <person name="Kruys A."/>
            <person name="Hutchinson M.I."/>
            <person name="Powell A.J."/>
            <person name="Barry K."/>
            <person name="Miller A.N."/>
            <person name="Grigoriev I.V."/>
            <person name="Debuchy R."/>
            <person name="Gladieux P."/>
            <person name="Hiltunen Thoren M."/>
            <person name="Johannesson H."/>
        </authorList>
    </citation>
    <scope>NUCLEOTIDE SEQUENCE</scope>
    <source>
        <strain evidence="2">CBS 538.74</strain>
    </source>
</reference>
<organism evidence="2 3">
    <name type="scientific">Chaetomidium leptoderma</name>
    <dbReference type="NCBI Taxonomy" id="669021"/>
    <lineage>
        <taxon>Eukaryota</taxon>
        <taxon>Fungi</taxon>
        <taxon>Dikarya</taxon>
        <taxon>Ascomycota</taxon>
        <taxon>Pezizomycotina</taxon>
        <taxon>Sordariomycetes</taxon>
        <taxon>Sordariomycetidae</taxon>
        <taxon>Sordariales</taxon>
        <taxon>Chaetomiaceae</taxon>
        <taxon>Chaetomidium</taxon>
    </lineage>
</organism>
<proteinExistence type="predicted"/>
<evidence type="ECO:0008006" key="4">
    <source>
        <dbReference type="Google" id="ProtNLM"/>
    </source>
</evidence>
<reference evidence="2" key="2">
    <citation type="submission" date="2023-05" db="EMBL/GenBank/DDBJ databases">
        <authorList>
            <consortium name="Lawrence Berkeley National Laboratory"/>
            <person name="Steindorff A."/>
            <person name="Hensen N."/>
            <person name="Bonometti L."/>
            <person name="Westerberg I."/>
            <person name="Brannstrom I.O."/>
            <person name="Guillou S."/>
            <person name="Cros-Aarteil S."/>
            <person name="Calhoun S."/>
            <person name="Haridas S."/>
            <person name="Kuo A."/>
            <person name="Mondo S."/>
            <person name="Pangilinan J."/>
            <person name="Riley R."/>
            <person name="Labutti K."/>
            <person name="Andreopoulos B."/>
            <person name="Lipzen A."/>
            <person name="Chen C."/>
            <person name="Yanf M."/>
            <person name="Daum C."/>
            <person name="Ng V."/>
            <person name="Clum A."/>
            <person name="Ohm R."/>
            <person name="Martin F."/>
            <person name="Silar P."/>
            <person name="Natvig D."/>
            <person name="Lalanne C."/>
            <person name="Gautier V."/>
            <person name="Ament-Velasquez S.L."/>
            <person name="Kruys A."/>
            <person name="Hutchinson M.I."/>
            <person name="Powell A.J."/>
            <person name="Barry K."/>
            <person name="Miller A.N."/>
            <person name="Grigoriev I.V."/>
            <person name="Debuchy R."/>
            <person name="Gladieux P."/>
            <person name="Thoren M.H."/>
            <person name="Johannesson H."/>
        </authorList>
    </citation>
    <scope>NUCLEOTIDE SEQUENCE</scope>
    <source>
        <strain evidence="2">CBS 538.74</strain>
    </source>
</reference>
<comment type="caution">
    <text evidence="2">The sequence shown here is derived from an EMBL/GenBank/DDBJ whole genome shotgun (WGS) entry which is preliminary data.</text>
</comment>
<name>A0AAN6ZVX6_9PEZI</name>
<dbReference type="Proteomes" id="UP001302745">
    <property type="component" value="Unassembled WGS sequence"/>
</dbReference>
<keyword evidence="3" id="KW-1185">Reference proteome</keyword>
<feature type="region of interest" description="Disordered" evidence="1">
    <location>
        <begin position="301"/>
        <end position="352"/>
    </location>
</feature>
<dbReference type="EMBL" id="MU856987">
    <property type="protein sequence ID" value="KAK4152094.1"/>
    <property type="molecule type" value="Genomic_DNA"/>
</dbReference>
<accession>A0AAN6ZVX6</accession>
<evidence type="ECO:0000256" key="1">
    <source>
        <dbReference type="SAM" id="MobiDB-lite"/>
    </source>
</evidence>
<feature type="compositionally biased region" description="Polar residues" evidence="1">
    <location>
        <begin position="644"/>
        <end position="655"/>
    </location>
</feature>
<feature type="region of interest" description="Disordered" evidence="1">
    <location>
        <begin position="631"/>
        <end position="717"/>
    </location>
</feature>
<gene>
    <name evidence="2" type="ORF">C8A00DRAFT_16573</name>
</gene>
<dbReference type="AlphaFoldDB" id="A0AAN6ZVX6"/>
<dbReference type="PANTHER" id="PTHR23242">
    <property type="entry name" value="TRANSCRIPTION FACTOR HOXA13"/>
    <property type="match status" value="1"/>
</dbReference>
<sequence length="1170" mass="123351">MDHANGAPKAKAANGINGAITSPLNGNAVGPKRRASPRGPGVMARTLGIAARLLTWYSILTILFQCPATLDACDDASPRICKPYFELKHAVAPHVEPYYDTYAAPYVDLARPYYNTVDQSIIAPSWAYAKQYGGPSLQQAQAFGTAQWEKSVQPQVEKYQGLARAQYDERLAPHINRASTAVGPYYEIARTNSLQTYYGLLVPTYQYVQPHLLEGYRATSAFTGATVVPAFVWTWNKTYAFLDGTVGPQVRAMYAENVEPQLVKIGKRLGRYSTSKKSVPKAPDASTSVLVKTTSTFAKPAASVATTSSSATPLASVAPAEKDRPAADSARTRASMEPVLPPEVDEKLEKDDPVRRETREIIAADLQDWQERYAKAADEGAAEIDERVQEIAKKMIRRNARITGKSLLEQLQTTAVSELITLRRAILDVVGAVNKGSATPEAGQEQFVKAVRQAGMAVKTKAQAVRTWREEYEAEMQTSVTRAAETHFSILENIRDLALQKIGMKWAWMDGVTYKDWAKYHLLKSRFDEWKGDLESHVVSHPSLEAAQLEAANVEDEAMKVAASAAKELVRLKQVANWKLAAGDDTAEFDSTLTQQAAEAAEAARLAAASAAESVENAAAGNGVSLASEAASKATEVGSEEPATESTLSETSDPSSEPAVEASLALEDSETSPTEASGADAVTDAAESVAAAAEELSHVVEPTSEPTPDDGDSPAPEVASSMVFEAPVMVGNVTEPVDEDKAAPIALPVDQEPIEDDGSDERAAVPASETASVKPALFGAAAQSVPSRQPILDEDTLDDVSAAMESMRDDLKAAYSVAMSRANEQYSQALSIVSSQIRGTPKPAHEQMLAQVTAAYGKAMESASSRMDDAIKLASSQLYGSATTKTGILPTTLPVPQVPSVEWAQIEALAAERLQQGRAWAEEQYESAKIAIGLATPTPSTPAEHVNKLLENAKHNYFAGVGVAHARYSEFLSAASSAMSSMTATPTPTDMAGSASSIASVASASASSAASAVSYGASSVISAANDSASSIASVASENASAAGDKVAESWDVVVNRISEQVYGAPTPTPWYSSISVAGEGGASVTSAAGAYASAGSEELARQYAAVSSIMSEVLVGKEPSFSESVIARLSAAYATGVPSAVKSVGDKVASAASDATEAVKDTGASIRDEL</sequence>
<evidence type="ECO:0000313" key="3">
    <source>
        <dbReference type="Proteomes" id="UP001302745"/>
    </source>
</evidence>
<protein>
    <recommendedName>
        <fullName evidence="4">Transcription factor hoxa13</fullName>
    </recommendedName>
</protein>